<dbReference type="Gene3D" id="3.60.21.10">
    <property type="match status" value="2"/>
</dbReference>
<dbReference type="Proteomes" id="UP000318717">
    <property type="component" value="Unassembled WGS sequence"/>
</dbReference>
<dbReference type="OrthoDB" id="5695107at2"/>
<accession>A0A4Y3HS61</accession>
<dbReference type="SUPFAM" id="SSF56300">
    <property type="entry name" value="Metallo-dependent phosphatases"/>
    <property type="match status" value="1"/>
</dbReference>
<dbReference type="EMBL" id="BJLF01000001">
    <property type="protein sequence ID" value="GEA49612.1"/>
    <property type="molecule type" value="Genomic_DNA"/>
</dbReference>
<dbReference type="InterPro" id="IPR029052">
    <property type="entry name" value="Metallo-depent_PP-like"/>
</dbReference>
<feature type="signal peptide" evidence="1">
    <location>
        <begin position="1"/>
        <end position="17"/>
    </location>
</feature>
<reference evidence="3 4" key="1">
    <citation type="submission" date="2019-06" db="EMBL/GenBank/DDBJ databases">
        <title>Whole genome shotgun sequence of Vibrio inusitatus NBRC 102082.</title>
        <authorList>
            <person name="Hosoyama A."/>
            <person name="Uohara A."/>
            <person name="Ohji S."/>
            <person name="Ichikawa N."/>
        </authorList>
    </citation>
    <scope>NUCLEOTIDE SEQUENCE [LARGE SCALE GENOMIC DNA]</scope>
    <source>
        <strain evidence="3 4">NBRC 102082</strain>
    </source>
</reference>
<evidence type="ECO:0000313" key="3">
    <source>
        <dbReference type="EMBL" id="GEA49612.1"/>
    </source>
</evidence>
<evidence type="ECO:0000313" key="4">
    <source>
        <dbReference type="Proteomes" id="UP000318717"/>
    </source>
</evidence>
<keyword evidence="1" id="KW-0732">Signal</keyword>
<dbReference type="GO" id="GO:0016787">
    <property type="term" value="F:hydrolase activity"/>
    <property type="evidence" value="ECO:0007669"/>
    <property type="project" value="InterPro"/>
</dbReference>
<name>A0A4Y3HS61_9VIBR</name>
<dbReference type="RefSeq" id="WP_141343952.1">
    <property type="nucleotide sequence ID" value="NZ_BJLF01000001.1"/>
</dbReference>
<gene>
    <name evidence="3" type="ORF">VIN01S_04160</name>
</gene>
<dbReference type="Pfam" id="PF00149">
    <property type="entry name" value="Metallophos"/>
    <property type="match status" value="1"/>
</dbReference>
<sequence>MKLKLSVLAVASAVLLAGCNDSLNDGSNDTTDKDQPPVEVSGVKIAFMPDIHFHDVYGDFKDGSFDGLYNSVTGKGATIRTMQSQMESTRLFNENYFAMIAALDDVVERGIKHVALPGDFSDDGQPVHMRGLVEIFDHYAEKYDLEFFAAPGNHDPTRPFSIPNGKSDYLGEGGKEQRIYSRGTEHCNGYAGDWTIVQGDWDLPQVCSEEVQEWGYKEIMDILAPHGFHPTPEHFYFETPYSSHGAREHYRYETAYIESKFENRFFEICHEGTGGDYKKEGYTSCSMVPDTTYLVEPIEGVWLMAIDANVYRPKAGSDDNSENGNDFDGSSNAGYNMMLTHKEHVIEWIADTVEAAKEQNKVLISFSHFPMTDFYNGASEEIEDIFGEGNFQLKRVPEDDTSRALAQTGLGIHVGGHMHFNDTGKKQYNIGGETYTLFNIQAPSLAGYIPAYKVLEILPQGQVEVETVIIEEVPRFNELFEHYAEEHAHLTAMGKEDAWTREILDSKDYYQLTDWHIKELTRLRFLPNEWPQDLKNMLFNMDGKQMLILSKLETDITVCQLKAALDIPCTDAFANEDLDKFLQDWTKAKEKATVLANQHGMSLMSFAEWDGTELATDFYRLRNADELAFRDIKQSRLPQYKLLSDELSEMNTEVRLPAGSEDHTPVGQVFKVRFGTLFYILDRFATGEASDHFLIDTELGEIIDLKKVADREAML</sequence>
<evidence type="ECO:0000259" key="2">
    <source>
        <dbReference type="Pfam" id="PF00149"/>
    </source>
</evidence>
<dbReference type="AlphaFoldDB" id="A0A4Y3HS61"/>
<dbReference type="PROSITE" id="PS51257">
    <property type="entry name" value="PROKAR_LIPOPROTEIN"/>
    <property type="match status" value="1"/>
</dbReference>
<comment type="caution">
    <text evidence="3">The sequence shown here is derived from an EMBL/GenBank/DDBJ whole genome shotgun (WGS) entry which is preliminary data.</text>
</comment>
<protein>
    <submittedName>
        <fullName evidence="3">Metallophosphoesterase</fullName>
    </submittedName>
</protein>
<dbReference type="InterPro" id="IPR004843">
    <property type="entry name" value="Calcineurin-like_PHP"/>
</dbReference>
<feature type="domain" description="Calcineurin-like phosphoesterase" evidence="2">
    <location>
        <begin position="44"/>
        <end position="228"/>
    </location>
</feature>
<keyword evidence="4" id="KW-1185">Reference proteome</keyword>
<proteinExistence type="predicted"/>
<feature type="chain" id="PRO_5021408002" evidence="1">
    <location>
        <begin position="18"/>
        <end position="715"/>
    </location>
</feature>
<evidence type="ECO:0000256" key="1">
    <source>
        <dbReference type="SAM" id="SignalP"/>
    </source>
</evidence>
<organism evidence="3 4">
    <name type="scientific">Vibrio inusitatus NBRC 102082</name>
    <dbReference type="NCBI Taxonomy" id="1219070"/>
    <lineage>
        <taxon>Bacteria</taxon>
        <taxon>Pseudomonadati</taxon>
        <taxon>Pseudomonadota</taxon>
        <taxon>Gammaproteobacteria</taxon>
        <taxon>Vibrionales</taxon>
        <taxon>Vibrionaceae</taxon>
        <taxon>Vibrio</taxon>
    </lineage>
</organism>